<gene>
    <name evidence="11" type="ORF">VFH_III214760</name>
</gene>
<dbReference type="EMBL" id="OX451738">
    <property type="protein sequence ID" value="CAI8606118.1"/>
    <property type="molecule type" value="Genomic_DNA"/>
</dbReference>
<evidence type="ECO:0000313" key="11">
    <source>
        <dbReference type="EMBL" id="CAI8606118.1"/>
    </source>
</evidence>
<accession>A0AAV1AAK4</accession>
<keyword evidence="12" id="KW-1185">Reference proteome</keyword>
<dbReference type="Proteomes" id="UP001157006">
    <property type="component" value="Chromosome 3"/>
</dbReference>
<dbReference type="SUPFAM" id="SSF54928">
    <property type="entry name" value="RNA-binding domain, RBD"/>
    <property type="match status" value="1"/>
</dbReference>
<proteinExistence type="inferred from homology"/>
<evidence type="ECO:0000256" key="8">
    <source>
        <dbReference type="ARBA" id="ARBA00022946"/>
    </source>
</evidence>
<dbReference type="Pfam" id="PF04755">
    <property type="entry name" value="PAP_fibrillin"/>
    <property type="match status" value="1"/>
</dbReference>
<keyword evidence="8" id="KW-0809">Transit peptide</keyword>
<dbReference type="PANTHER" id="PTHR43620">
    <property type="entry name" value="GLYCEROPHOSPHORYL DIESTER PHOSPHODIESTERASE"/>
    <property type="match status" value="1"/>
</dbReference>
<dbReference type="InterPro" id="IPR006843">
    <property type="entry name" value="PAP/fibrillin_dom"/>
</dbReference>
<comment type="catalytic activity">
    <reaction evidence="9">
        <text>a sn-glycero-3-phosphodiester + H2O = an alcohol + sn-glycerol 3-phosphate + H(+)</text>
        <dbReference type="Rhea" id="RHEA:12969"/>
        <dbReference type="ChEBI" id="CHEBI:15377"/>
        <dbReference type="ChEBI" id="CHEBI:15378"/>
        <dbReference type="ChEBI" id="CHEBI:30879"/>
        <dbReference type="ChEBI" id="CHEBI:57597"/>
        <dbReference type="ChEBI" id="CHEBI:83408"/>
        <dbReference type="EC" id="3.1.4.46"/>
    </reaction>
</comment>
<dbReference type="GO" id="GO:0008889">
    <property type="term" value="F:glycerophosphodiester phosphodiesterase activity"/>
    <property type="evidence" value="ECO:0007669"/>
    <property type="project" value="UniProtKB-EC"/>
</dbReference>
<dbReference type="EC" id="3.1.4.46" evidence="3"/>
<keyword evidence="7" id="KW-0378">Hydrolase</keyword>
<comment type="similarity">
    <text evidence="2">Belongs to the PAP/fibrillin family.</text>
</comment>
<evidence type="ECO:0000256" key="3">
    <source>
        <dbReference type="ARBA" id="ARBA00012247"/>
    </source>
</evidence>
<dbReference type="GO" id="GO:0009536">
    <property type="term" value="C:plastid"/>
    <property type="evidence" value="ECO:0007669"/>
    <property type="project" value="UniProtKB-SubCell"/>
</dbReference>
<evidence type="ECO:0000256" key="1">
    <source>
        <dbReference type="ARBA" id="ARBA00004474"/>
    </source>
</evidence>
<keyword evidence="4" id="KW-0934">Plastid</keyword>
<dbReference type="GO" id="GO:0006629">
    <property type="term" value="P:lipid metabolic process"/>
    <property type="evidence" value="ECO:0007669"/>
    <property type="project" value="InterPro"/>
</dbReference>
<reference evidence="11 12" key="1">
    <citation type="submission" date="2023-01" db="EMBL/GenBank/DDBJ databases">
        <authorList>
            <person name="Kreplak J."/>
        </authorList>
    </citation>
    <scope>NUCLEOTIDE SEQUENCE [LARGE SCALE GENOMIC DNA]</scope>
</reference>
<dbReference type="PANTHER" id="PTHR43620:SF44">
    <property type="entry name" value="GLYCEROPHOSPHODIESTER PHOSPHODIESTERASE GDPDL6-RELATED"/>
    <property type="match status" value="1"/>
</dbReference>
<feature type="domain" description="GP-PDE" evidence="10">
    <location>
        <begin position="416"/>
        <end position="596"/>
    </location>
</feature>
<dbReference type="Gene3D" id="3.20.20.190">
    <property type="entry name" value="Phosphatidylinositol (PI) phosphodiesterase"/>
    <property type="match status" value="2"/>
</dbReference>
<dbReference type="InterPro" id="IPR030395">
    <property type="entry name" value="GP_PDE_dom"/>
</dbReference>
<evidence type="ECO:0000256" key="4">
    <source>
        <dbReference type="ARBA" id="ARBA00022640"/>
    </source>
</evidence>
<keyword evidence="6" id="KW-0319">Glycerol metabolism</keyword>
<keyword evidence="5" id="KW-0732">Signal</keyword>
<dbReference type="InterPro" id="IPR035979">
    <property type="entry name" value="RBD_domain_sf"/>
</dbReference>
<dbReference type="GO" id="GO:0003676">
    <property type="term" value="F:nucleic acid binding"/>
    <property type="evidence" value="ECO:0007669"/>
    <property type="project" value="InterPro"/>
</dbReference>
<evidence type="ECO:0000256" key="6">
    <source>
        <dbReference type="ARBA" id="ARBA00022798"/>
    </source>
</evidence>
<comment type="subcellular location">
    <subcellularLocation>
        <location evidence="1">Plastid</location>
    </subcellularLocation>
</comment>
<evidence type="ECO:0000259" key="10">
    <source>
        <dbReference type="PROSITE" id="PS51704"/>
    </source>
</evidence>
<dbReference type="InterPro" id="IPR017946">
    <property type="entry name" value="PLC-like_Pdiesterase_TIM-brl"/>
</dbReference>
<dbReference type="AlphaFoldDB" id="A0AAV1AAK4"/>
<dbReference type="GO" id="GO:0006071">
    <property type="term" value="P:glycerol metabolic process"/>
    <property type="evidence" value="ECO:0007669"/>
    <property type="project" value="UniProtKB-KW"/>
</dbReference>
<organism evidence="11 12">
    <name type="scientific">Vicia faba</name>
    <name type="common">Broad bean</name>
    <name type="synonym">Faba vulgaris</name>
    <dbReference type="NCBI Taxonomy" id="3906"/>
    <lineage>
        <taxon>Eukaryota</taxon>
        <taxon>Viridiplantae</taxon>
        <taxon>Streptophyta</taxon>
        <taxon>Embryophyta</taxon>
        <taxon>Tracheophyta</taxon>
        <taxon>Spermatophyta</taxon>
        <taxon>Magnoliopsida</taxon>
        <taxon>eudicotyledons</taxon>
        <taxon>Gunneridae</taxon>
        <taxon>Pentapetalae</taxon>
        <taxon>rosids</taxon>
        <taxon>fabids</taxon>
        <taxon>Fabales</taxon>
        <taxon>Fabaceae</taxon>
        <taxon>Papilionoideae</taxon>
        <taxon>50 kb inversion clade</taxon>
        <taxon>NPAAA clade</taxon>
        <taxon>Hologalegina</taxon>
        <taxon>IRL clade</taxon>
        <taxon>Fabeae</taxon>
        <taxon>Vicia</taxon>
    </lineage>
</organism>
<evidence type="ECO:0000313" key="12">
    <source>
        <dbReference type="Proteomes" id="UP001157006"/>
    </source>
</evidence>
<evidence type="ECO:0000256" key="5">
    <source>
        <dbReference type="ARBA" id="ARBA00022729"/>
    </source>
</evidence>
<sequence length="596" mass="66948">MKFYSVLQTNSSLIEGRWQLIFTTRPGTASPIQRTFVGVDFFSVFQEVYLRTNDPRVCNIVSFSDAIGELKVEAAASIKDGKRILFRFDRAAFSFKFLPFKVPYPVPFKLLGDEAKGWLDTTYLSHSGNLRISRGNKGTTFVLQKQTQPRQKLLTAISSGVRVREAIDELISLNKKSEDKEPELEEGEWQMIWNSQTVMDSWLENAANGLMGKQLPKWSPINRVAYTDRLSARFEREGVKLDNATTIATFDPNEKTYNINGKDVQGHFIGFLTSVNEKVRKKTKFVFQFLNASDVEPTTMQPYGTIVKDLAAIKSYASGIIVPKEYIWPVKPDNYLGPLTTLVSDAHKQGLEVYASSFANDFFSSYDYNYDPTAEYLQFIAKDECVDGLVTDFPSTASNSIACFALNNTLPKKGQPLIISNNGASGVYLGSTNLAYQQAIDDEADIIDCSVQMTKDGISFCSNTVDLMADTTAMTKFMSRTSNVPEIQPNSGIFSFDLKEPGSNIYVKNIDDSVSDEELKSQFVQINKENRKQLPYQITGMVKPSKLLTCFQWGALMVAGRMFHGKPLYVAFAQRKDVRQSLLQLQHSHWCCLSSP</sequence>
<evidence type="ECO:0000256" key="7">
    <source>
        <dbReference type="ARBA" id="ARBA00022801"/>
    </source>
</evidence>
<dbReference type="SUPFAM" id="SSF51695">
    <property type="entry name" value="PLC-like phosphodiesterases"/>
    <property type="match status" value="2"/>
</dbReference>
<dbReference type="PROSITE" id="PS51704">
    <property type="entry name" value="GP_PDE"/>
    <property type="match status" value="1"/>
</dbReference>
<evidence type="ECO:0000256" key="9">
    <source>
        <dbReference type="ARBA" id="ARBA00047512"/>
    </source>
</evidence>
<name>A0AAV1AAK4_VICFA</name>
<evidence type="ECO:0000256" key="2">
    <source>
        <dbReference type="ARBA" id="ARBA00005845"/>
    </source>
</evidence>
<protein>
    <recommendedName>
        <fullName evidence="3">glycerophosphodiester phosphodiesterase</fullName>
        <ecNumber evidence="3">3.1.4.46</ecNumber>
    </recommendedName>
</protein>